<organism evidence="2 3">
    <name type="scientific">Ceratopteris richardii</name>
    <name type="common">Triangle waterfern</name>
    <dbReference type="NCBI Taxonomy" id="49495"/>
    <lineage>
        <taxon>Eukaryota</taxon>
        <taxon>Viridiplantae</taxon>
        <taxon>Streptophyta</taxon>
        <taxon>Embryophyta</taxon>
        <taxon>Tracheophyta</taxon>
        <taxon>Polypodiopsida</taxon>
        <taxon>Polypodiidae</taxon>
        <taxon>Polypodiales</taxon>
        <taxon>Pteridineae</taxon>
        <taxon>Pteridaceae</taxon>
        <taxon>Parkerioideae</taxon>
        <taxon>Ceratopteris</taxon>
    </lineage>
</organism>
<keyword evidence="1" id="KW-0472">Membrane</keyword>
<feature type="transmembrane region" description="Helical" evidence="1">
    <location>
        <begin position="79"/>
        <end position="107"/>
    </location>
</feature>
<gene>
    <name evidence="2" type="ORF">KP509_28G005400</name>
</gene>
<keyword evidence="3" id="KW-1185">Reference proteome</keyword>
<dbReference type="AlphaFoldDB" id="A0A8T2R973"/>
<comment type="caution">
    <text evidence="2">The sequence shown here is derived from an EMBL/GenBank/DDBJ whole genome shotgun (WGS) entry which is preliminary data.</text>
</comment>
<name>A0A8T2R973_CERRI</name>
<protein>
    <submittedName>
        <fullName evidence="2">Uncharacterized protein</fullName>
    </submittedName>
</protein>
<feature type="transmembrane region" description="Helical" evidence="1">
    <location>
        <begin position="31"/>
        <end position="59"/>
    </location>
</feature>
<evidence type="ECO:0000256" key="1">
    <source>
        <dbReference type="SAM" id="Phobius"/>
    </source>
</evidence>
<sequence>MLQVILRTSLLVWICYTPECRLVHDMYRAMLCGLVGLATYLCLCGPGCALISWFVTFRLSCLVHWTVRSLCYMLDCCSFHFGGVVLCCTSLLYLCRIFLWIGLIILYEHSPSTQQAESSLVLLVDGGIALLVR</sequence>
<evidence type="ECO:0000313" key="2">
    <source>
        <dbReference type="EMBL" id="KAH7292962.1"/>
    </source>
</evidence>
<reference evidence="2" key="1">
    <citation type="submission" date="2021-08" db="EMBL/GenBank/DDBJ databases">
        <title>WGS assembly of Ceratopteris richardii.</title>
        <authorList>
            <person name="Marchant D.B."/>
            <person name="Chen G."/>
            <person name="Jenkins J."/>
            <person name="Shu S."/>
            <person name="Leebens-Mack J."/>
            <person name="Grimwood J."/>
            <person name="Schmutz J."/>
            <person name="Soltis P."/>
            <person name="Soltis D."/>
            <person name="Chen Z.-H."/>
        </authorList>
    </citation>
    <scope>NUCLEOTIDE SEQUENCE</scope>
    <source>
        <strain evidence="2">Whitten #5841</strain>
        <tissue evidence="2">Leaf</tissue>
    </source>
</reference>
<evidence type="ECO:0000313" key="3">
    <source>
        <dbReference type="Proteomes" id="UP000825935"/>
    </source>
</evidence>
<proteinExistence type="predicted"/>
<accession>A0A8T2R973</accession>
<dbReference type="EMBL" id="CM035433">
    <property type="protein sequence ID" value="KAH7292962.1"/>
    <property type="molecule type" value="Genomic_DNA"/>
</dbReference>
<keyword evidence="1" id="KW-0812">Transmembrane</keyword>
<dbReference type="Proteomes" id="UP000825935">
    <property type="component" value="Chromosome 28"/>
</dbReference>
<keyword evidence="1" id="KW-1133">Transmembrane helix</keyword>